<name>A0A9W9NR53_9EURO</name>
<organism evidence="8 9">
    <name type="scientific">Penicillium chermesinum</name>
    <dbReference type="NCBI Taxonomy" id="63820"/>
    <lineage>
        <taxon>Eukaryota</taxon>
        <taxon>Fungi</taxon>
        <taxon>Dikarya</taxon>
        <taxon>Ascomycota</taxon>
        <taxon>Pezizomycotina</taxon>
        <taxon>Eurotiomycetes</taxon>
        <taxon>Eurotiomycetidae</taxon>
        <taxon>Eurotiales</taxon>
        <taxon>Aspergillaceae</taxon>
        <taxon>Penicillium</taxon>
    </lineage>
</organism>
<dbReference type="AlphaFoldDB" id="A0A9W9NR53"/>
<reference evidence="8" key="2">
    <citation type="journal article" date="2023" name="IMA Fungus">
        <title>Comparative genomic study of the Penicillium genus elucidates a diverse pangenome and 15 lateral gene transfer events.</title>
        <authorList>
            <person name="Petersen C."/>
            <person name="Sorensen T."/>
            <person name="Nielsen M.R."/>
            <person name="Sondergaard T.E."/>
            <person name="Sorensen J.L."/>
            <person name="Fitzpatrick D.A."/>
            <person name="Frisvad J.C."/>
            <person name="Nielsen K.L."/>
        </authorList>
    </citation>
    <scope>NUCLEOTIDE SEQUENCE</scope>
    <source>
        <strain evidence="8">IBT 19713</strain>
    </source>
</reference>
<gene>
    <name evidence="8" type="ORF">N7468_007945</name>
</gene>
<comment type="subcellular location">
    <subcellularLocation>
        <location evidence="1">Membrane</location>
        <topology evidence="1">Multi-pass membrane protein</topology>
    </subcellularLocation>
</comment>
<dbReference type="OrthoDB" id="3900342at2759"/>
<feature type="domain" description="Amino acid permease/ SLC12A" evidence="7">
    <location>
        <begin position="2"/>
        <end position="396"/>
    </location>
</feature>
<evidence type="ECO:0000256" key="3">
    <source>
        <dbReference type="ARBA" id="ARBA00022989"/>
    </source>
</evidence>
<comment type="caution">
    <text evidence="8">The sequence shown here is derived from an EMBL/GenBank/DDBJ whole genome shotgun (WGS) entry which is preliminary data.</text>
</comment>
<dbReference type="GO" id="GO:0016020">
    <property type="term" value="C:membrane"/>
    <property type="evidence" value="ECO:0007669"/>
    <property type="project" value="UniProtKB-SubCell"/>
</dbReference>
<dbReference type="GO" id="GO:0015171">
    <property type="term" value="F:amino acid transmembrane transporter activity"/>
    <property type="evidence" value="ECO:0007669"/>
    <property type="project" value="TreeGrafter"/>
</dbReference>
<feature type="transmembrane region" description="Helical" evidence="5">
    <location>
        <begin position="381"/>
        <end position="404"/>
    </location>
</feature>
<protein>
    <submittedName>
        <fullName evidence="8">Amino acid/polyamine transporter I</fullName>
    </submittedName>
</protein>
<evidence type="ECO:0000256" key="5">
    <source>
        <dbReference type="SAM" id="Phobius"/>
    </source>
</evidence>
<dbReference type="InterPro" id="IPR050524">
    <property type="entry name" value="APC_YAT"/>
</dbReference>
<dbReference type="InterPro" id="IPR004841">
    <property type="entry name" value="AA-permease/SLC12A_dom"/>
</dbReference>
<evidence type="ECO:0000259" key="7">
    <source>
        <dbReference type="Pfam" id="PF00324"/>
    </source>
</evidence>
<feature type="transmembrane region" description="Helical" evidence="5">
    <location>
        <begin position="109"/>
        <end position="133"/>
    </location>
</feature>
<accession>A0A9W9NR53</accession>
<dbReference type="EMBL" id="JAPQKS010000006">
    <property type="protein sequence ID" value="KAJ5223403.1"/>
    <property type="molecule type" value="Genomic_DNA"/>
</dbReference>
<evidence type="ECO:0000256" key="4">
    <source>
        <dbReference type="ARBA" id="ARBA00023136"/>
    </source>
</evidence>
<dbReference type="Gene3D" id="1.20.1740.10">
    <property type="entry name" value="Amino acid/polyamine transporter I"/>
    <property type="match status" value="1"/>
</dbReference>
<keyword evidence="2 5" id="KW-0812">Transmembrane</keyword>
<feature type="transmembrane region" description="Helical" evidence="5">
    <location>
        <begin position="262"/>
        <end position="286"/>
    </location>
</feature>
<evidence type="ECO:0000256" key="1">
    <source>
        <dbReference type="ARBA" id="ARBA00004141"/>
    </source>
</evidence>
<evidence type="ECO:0000256" key="2">
    <source>
        <dbReference type="ARBA" id="ARBA00022692"/>
    </source>
</evidence>
<evidence type="ECO:0000256" key="6">
    <source>
        <dbReference type="SAM" id="SignalP"/>
    </source>
</evidence>
<feature type="transmembrane region" description="Helical" evidence="5">
    <location>
        <begin position="336"/>
        <end position="360"/>
    </location>
</feature>
<feature type="transmembrane region" description="Helical" evidence="5">
    <location>
        <begin position="307"/>
        <end position="324"/>
    </location>
</feature>
<feature type="transmembrane region" description="Helical" evidence="5">
    <location>
        <begin position="206"/>
        <end position="225"/>
    </location>
</feature>
<keyword evidence="9" id="KW-1185">Reference proteome</keyword>
<reference evidence="8" key="1">
    <citation type="submission" date="2022-11" db="EMBL/GenBank/DDBJ databases">
        <authorList>
            <person name="Petersen C."/>
        </authorList>
    </citation>
    <scope>NUCLEOTIDE SEQUENCE</scope>
    <source>
        <strain evidence="8">IBT 19713</strain>
    </source>
</reference>
<feature type="transmembrane region" description="Helical" evidence="5">
    <location>
        <begin position="83"/>
        <end position="103"/>
    </location>
</feature>
<dbReference type="PANTHER" id="PTHR43341">
    <property type="entry name" value="AMINO ACID PERMEASE"/>
    <property type="match status" value="1"/>
</dbReference>
<dbReference type="GeneID" id="83204544"/>
<dbReference type="PANTHER" id="PTHR43341:SF45">
    <property type="entry name" value="AMINO ACID TRANSPORTER (EUROFUNG)"/>
    <property type="match status" value="1"/>
</dbReference>
<feature type="signal peptide" evidence="6">
    <location>
        <begin position="1"/>
        <end position="24"/>
    </location>
</feature>
<feature type="chain" id="PRO_5040778440" evidence="6">
    <location>
        <begin position="25"/>
        <end position="435"/>
    </location>
</feature>
<keyword evidence="6" id="KW-0732">Signal</keyword>
<dbReference type="Proteomes" id="UP001150941">
    <property type="component" value="Unassembled WGS sequence"/>
</dbReference>
<dbReference type="Pfam" id="PF00324">
    <property type="entry name" value="AA_permease"/>
    <property type="match status" value="1"/>
</dbReference>
<evidence type="ECO:0000313" key="8">
    <source>
        <dbReference type="EMBL" id="KAJ5223403.1"/>
    </source>
</evidence>
<feature type="transmembrane region" description="Helical" evidence="5">
    <location>
        <begin position="48"/>
        <end position="71"/>
    </location>
</feature>
<proteinExistence type="predicted"/>
<dbReference type="PIRSF" id="PIRSF006060">
    <property type="entry name" value="AA_transporter"/>
    <property type="match status" value="1"/>
</dbReference>
<keyword evidence="3 5" id="KW-1133">Transmembrane helix</keyword>
<dbReference type="RefSeq" id="XP_058327586.1">
    <property type="nucleotide sequence ID" value="XM_058477241.1"/>
</dbReference>
<evidence type="ECO:0000313" key="9">
    <source>
        <dbReference type="Proteomes" id="UP001150941"/>
    </source>
</evidence>
<sequence>MMISFSFVGLTIYLVLLALGEVAAWSPKPSTLADQANRYCDPALGFSLAWIYWLKYAIVTPNQLTAATLLIGFWVDAERINPGVWITVFLAVITGINFLHQALPGRLEFYIASFKLLVMSALMILSIVIALGGGPDHDRRGFRYWQSPYDAFGTFGAGNDKLVDRFFVVCNTMSSATFAFVGSERSGILIRAPDVRKAMSRAIKHTFYRVLVSHLLAITLLGMLIPPYSEHLAFNSHSEKRAAASPFVAAIYLSGIKVVPHILNACILVFVLSIGNFDLFLATKALCDLALKHRAPAVLARTNSRGIPIYSLLLCVLISMLAYINVSKNSTVVFGYFVNLVTMLGLLTWVSVLVTHMAFVRARRAQGVPDKSLGDHIRFDPLAIVSSYIAVPLYLVLIIGYKFAVRCKGVDPMRADLWTDRLDINVAVSVENRAE</sequence>
<keyword evidence="4 5" id="KW-0472">Membrane</keyword>